<proteinExistence type="predicted"/>
<keyword evidence="2" id="KW-1185">Reference proteome</keyword>
<comment type="caution">
    <text evidence="1">The sequence shown here is derived from an EMBL/GenBank/DDBJ whole genome shotgun (WGS) entry which is preliminary data.</text>
</comment>
<organism evidence="1 2">
    <name type="scientific">Bacteroides uniformis (strain ATCC 8492 / DSM 6597 / CCUG 4942 / CIP 103695 / JCM 5828 / KCTC 5204 / NCTC 13054 / VPI 0061)</name>
    <dbReference type="NCBI Taxonomy" id="411479"/>
    <lineage>
        <taxon>Bacteria</taxon>
        <taxon>Pseudomonadati</taxon>
        <taxon>Bacteroidota</taxon>
        <taxon>Bacteroidia</taxon>
        <taxon>Bacteroidales</taxon>
        <taxon>Bacteroidaceae</taxon>
        <taxon>Bacteroides</taxon>
    </lineage>
</organism>
<name>A0ABC9NA43_BACUC</name>
<gene>
    <name evidence="1" type="ORF">BACUNI_02941</name>
</gene>
<dbReference type="Proteomes" id="UP000004110">
    <property type="component" value="Unassembled WGS sequence"/>
</dbReference>
<evidence type="ECO:0000313" key="2">
    <source>
        <dbReference type="Proteomes" id="UP000004110"/>
    </source>
</evidence>
<accession>A0ABC9NA43</accession>
<dbReference type="EMBL" id="AAYH02000045">
    <property type="protein sequence ID" value="EDO53662.1"/>
    <property type="molecule type" value="Genomic_DNA"/>
</dbReference>
<protein>
    <submittedName>
        <fullName evidence="1">Uncharacterized protein</fullName>
    </submittedName>
</protein>
<dbReference type="AlphaFoldDB" id="A0ABC9NA43"/>
<reference evidence="1" key="1">
    <citation type="submission" date="2007-06" db="EMBL/GenBank/DDBJ databases">
        <authorList>
            <person name="Fulton L."/>
            <person name="Clifton S."/>
            <person name="Fulton B."/>
            <person name="Xu J."/>
            <person name="Minx P."/>
            <person name="Pepin K.H."/>
            <person name="Johnson M."/>
            <person name="Thiruvilangam P."/>
            <person name="Bhonagiri V."/>
            <person name="Nash W.E."/>
            <person name="Mardis E.R."/>
            <person name="Wilson R.K."/>
        </authorList>
    </citation>
    <scope>NUCLEOTIDE SEQUENCE [LARGE SCALE GENOMIC DNA]</scope>
    <source>
        <strain evidence="1">ATCC 8492</strain>
    </source>
</reference>
<reference evidence="1" key="2">
    <citation type="submission" date="2013-11" db="EMBL/GenBank/DDBJ databases">
        <title>Draft genome sequence of Bacteroides uniformis (ATCC 8492).</title>
        <authorList>
            <person name="Sudarsanam P."/>
            <person name="Ley R."/>
            <person name="Guruge J."/>
            <person name="Turnbaugh P.J."/>
            <person name="Mahowald M."/>
            <person name="Liep D."/>
            <person name="Gordon J."/>
        </authorList>
    </citation>
    <scope>NUCLEOTIDE SEQUENCE</scope>
    <source>
        <strain evidence="1">ATCC 8492</strain>
    </source>
</reference>
<evidence type="ECO:0000313" key="1">
    <source>
        <dbReference type="EMBL" id="EDO53662.1"/>
    </source>
</evidence>
<sequence length="153" mass="17724">MDDRFLPENADYVMQVGRLPGRKRQSHHPGRAIKKESVARDLVVMSIDAIKIAVEYKRQVFTVHLFYLQVMQRGQGHDFILFQAHGDMVYFQSERTDLYPNEFIQSLVTLQRRTLMVAGSHGYVAIQAGVQLIIHKKQIVLVNNKDSEYLVCY</sequence>